<dbReference type="PANTHER" id="PTHR22767:SF6">
    <property type="entry name" value="N-ALPHA-ACETYLTRANSFERASE 15, NATA AUXILIARY SUBUNIT"/>
    <property type="match status" value="1"/>
</dbReference>
<feature type="repeat" description="TPR" evidence="3">
    <location>
        <begin position="80"/>
        <end position="113"/>
    </location>
</feature>
<reference evidence="5" key="1">
    <citation type="submission" date="2025-08" db="UniProtKB">
        <authorList>
            <consortium name="Ensembl"/>
        </authorList>
    </citation>
    <scope>IDENTIFICATION</scope>
</reference>
<keyword evidence="2 3" id="KW-0802">TPR repeat</keyword>
<dbReference type="InterPro" id="IPR021183">
    <property type="entry name" value="NatA_aux_su"/>
</dbReference>
<dbReference type="Pfam" id="PF13181">
    <property type="entry name" value="TPR_8"/>
    <property type="match status" value="1"/>
</dbReference>
<dbReference type="AlphaFoldDB" id="A0A8C2WZ04"/>
<dbReference type="FunFam" id="1.25.40.1040:FF:000001">
    <property type="entry name" value="N-alpha-acetyltransferase 15, NatA auxiliary subunit"/>
    <property type="match status" value="1"/>
</dbReference>
<gene>
    <name evidence="5" type="primary">LOC117737287</name>
</gene>
<organism evidence="5 6">
    <name type="scientific">Cyclopterus lumpus</name>
    <name type="common">Lumpsucker</name>
    <dbReference type="NCBI Taxonomy" id="8103"/>
    <lineage>
        <taxon>Eukaryota</taxon>
        <taxon>Metazoa</taxon>
        <taxon>Chordata</taxon>
        <taxon>Craniata</taxon>
        <taxon>Vertebrata</taxon>
        <taxon>Euteleostomi</taxon>
        <taxon>Actinopterygii</taxon>
        <taxon>Neopterygii</taxon>
        <taxon>Teleostei</taxon>
        <taxon>Neoteleostei</taxon>
        <taxon>Acanthomorphata</taxon>
        <taxon>Eupercaria</taxon>
        <taxon>Perciformes</taxon>
        <taxon>Cottioidei</taxon>
        <taxon>Cottales</taxon>
        <taxon>Cyclopteridae</taxon>
        <taxon>Cyclopterus</taxon>
    </lineage>
</organism>
<dbReference type="InterPro" id="IPR019734">
    <property type="entry name" value="TPR_rpt"/>
</dbReference>
<dbReference type="Ensembl" id="ENSCLMT00005012194.1">
    <property type="protein sequence ID" value="ENSCLMP00005011323.1"/>
    <property type="gene ID" value="ENSCLMG00005006096.1"/>
</dbReference>
<dbReference type="PROSITE" id="PS50005">
    <property type="entry name" value="TPR"/>
    <property type="match status" value="1"/>
</dbReference>
<evidence type="ECO:0000313" key="6">
    <source>
        <dbReference type="Proteomes" id="UP000694565"/>
    </source>
</evidence>
<reference evidence="5" key="2">
    <citation type="submission" date="2025-09" db="UniProtKB">
        <authorList>
            <consortium name="Ensembl"/>
        </authorList>
    </citation>
    <scope>IDENTIFICATION</scope>
</reference>
<dbReference type="SUPFAM" id="SSF48452">
    <property type="entry name" value="TPR-like"/>
    <property type="match status" value="2"/>
</dbReference>
<dbReference type="SMART" id="SM00028">
    <property type="entry name" value="TPR"/>
    <property type="match status" value="7"/>
</dbReference>
<sequence length="864" mass="101034">MPTVALPPKENALFKRILRCYEHKQYRNGLKFCKHILGNPKFAEHGETLSMKGLTLNCLGKKEDAYELVRRGLRNDLKSHVCWHVYGLLQRSDKKYDEAIKCYRNALKWDKDNLQILRDLSLLQIQMRDLEGYRETRYQLLQLRPAQRASWIGYAVAYHLLEDFEMAAKIVEEFRKTQQTSPDKVDYEYSELLLYQNQVLREAGLNKEALEHLNSYEKQICDKLAVEETRGELLLKLERPDEAYGVYRSLQERNPENWAYYQGLEKALKPESVEARQKIYEDSWVKFPKGLVLRRLPLNFLTGEKFGECLDSYLRMNFSKGCPPVFTTLKSLYTDKDKVAIIEELVVGYETCLKTCRMFSENGECCREPPTTLLWVQYFLAQHFDFIDQPGLALEYINTAIDSTPTLIELFLIKAKIYKHTGNIKEAARWMDEAQALDTADRFINSKCAKYMLKAGLIKEAEEMCSKFTREGASAVENLNEMQCMWFQTECALAYKDMNKFGEALKKCHEIERHFVEITDDQFDFHTYCMRKMTLRSYVDLLKLEDVLRQHPFYYKAARTAIQIYLALHDKPLTDDNEESQADNENLTDKELKKLRNKQRRAQKKAQLEEEKKNTEKEKQLKNQKKKKEDDDEEIGGPKEELIPDKLAKAQNPLEEAVKFLIPLKNLVRNEIETHLLAFEIYFRKEKYLLMLQSIKRALTIEPSNPWLHQCLVRFFKGGRDAQILGFSVGPFIIHTELMFHNLFYSITIQSFIIFYFYWQNYFSLFAPFFFIADPICEFYNLKTSRLTPPLCVLQICTLVLEALRDGQLGESQQKAAEAYRIACHKIYPYSLAFMPPGYQDNNATISANGDLSAGEHDDVANEM</sequence>
<dbReference type="GeneTree" id="ENSGT00950000183174"/>
<feature type="compositionally biased region" description="Basic and acidic residues" evidence="4">
    <location>
        <begin position="606"/>
        <end position="621"/>
    </location>
</feature>
<dbReference type="InterPro" id="IPR011990">
    <property type="entry name" value="TPR-like_helical_dom_sf"/>
</dbReference>
<dbReference type="PANTHER" id="PTHR22767">
    <property type="entry name" value="N-TERMINAL ACETYLTRANSFERASE-RELATED"/>
    <property type="match status" value="1"/>
</dbReference>
<protein>
    <submittedName>
        <fullName evidence="5">N-alpha-acetyltransferase 15, NatA auxiliary subunit</fullName>
    </submittedName>
</protein>
<proteinExistence type="predicted"/>
<dbReference type="Gene3D" id="1.25.40.1010">
    <property type="match status" value="1"/>
</dbReference>
<dbReference type="GO" id="GO:0031415">
    <property type="term" value="C:NatA complex"/>
    <property type="evidence" value="ECO:0007669"/>
    <property type="project" value="TreeGrafter"/>
</dbReference>
<dbReference type="PIRSF" id="PIRSF000422">
    <property type="entry name" value="N-terminal-AcTrfase-A_aux_su"/>
    <property type="match status" value="1"/>
</dbReference>
<keyword evidence="6" id="KW-1185">Reference proteome</keyword>
<evidence type="ECO:0000256" key="2">
    <source>
        <dbReference type="ARBA" id="ARBA00022803"/>
    </source>
</evidence>
<name>A0A8C2WZ04_CYCLU</name>
<dbReference type="Proteomes" id="UP000694565">
    <property type="component" value="Unplaced"/>
</dbReference>
<evidence type="ECO:0000313" key="5">
    <source>
        <dbReference type="Ensembl" id="ENSCLMP00005011323.1"/>
    </source>
</evidence>
<dbReference type="FunFam" id="1.25.40.1010:FF:000001">
    <property type="entry name" value="N-alpha-acetyltransferase 15, NatA auxiliary subunit"/>
    <property type="match status" value="1"/>
</dbReference>
<dbReference type="Pfam" id="PF12569">
    <property type="entry name" value="NatA_aux_su"/>
    <property type="match status" value="1"/>
</dbReference>
<evidence type="ECO:0000256" key="1">
    <source>
        <dbReference type="ARBA" id="ARBA00022737"/>
    </source>
</evidence>
<evidence type="ECO:0000256" key="3">
    <source>
        <dbReference type="PROSITE-ProRule" id="PRU00339"/>
    </source>
</evidence>
<keyword evidence="1" id="KW-0677">Repeat</keyword>
<feature type="compositionally biased region" description="Basic residues" evidence="4">
    <location>
        <begin position="595"/>
        <end position="604"/>
    </location>
</feature>
<feature type="region of interest" description="Disordered" evidence="4">
    <location>
        <begin position="575"/>
        <end position="642"/>
    </location>
</feature>
<accession>A0A8C2WZ04</accession>
<dbReference type="Gene3D" id="1.25.40.1040">
    <property type="match status" value="1"/>
</dbReference>
<evidence type="ECO:0000256" key="4">
    <source>
        <dbReference type="SAM" id="MobiDB-lite"/>
    </source>
</evidence>